<dbReference type="Proteomes" id="UP000029481">
    <property type="component" value="Chromosome"/>
</dbReference>
<dbReference type="InterPro" id="IPR050156">
    <property type="entry name" value="TC-AMP_synthase_SUA5"/>
</dbReference>
<dbReference type="PANTHER" id="PTHR17490:SF18">
    <property type="entry name" value="THREONYLCARBAMOYL-AMP SYNTHASE"/>
    <property type="match status" value="1"/>
</dbReference>
<dbReference type="FunFam" id="3.90.870.10:FF:000004">
    <property type="entry name" value="Threonylcarbamoyl-AMP synthase"/>
    <property type="match status" value="1"/>
</dbReference>
<dbReference type="PANTHER" id="PTHR17490">
    <property type="entry name" value="SUA5"/>
    <property type="match status" value="1"/>
</dbReference>
<dbReference type="GO" id="GO:0000049">
    <property type="term" value="F:tRNA binding"/>
    <property type="evidence" value="ECO:0007669"/>
    <property type="project" value="TreeGrafter"/>
</dbReference>
<dbReference type="InterPro" id="IPR006070">
    <property type="entry name" value="Sua5-like_dom"/>
</dbReference>
<evidence type="ECO:0000256" key="3">
    <source>
        <dbReference type="ARBA" id="ARBA00022679"/>
    </source>
</evidence>
<dbReference type="GO" id="GO:0006450">
    <property type="term" value="P:regulation of translational fidelity"/>
    <property type="evidence" value="ECO:0007669"/>
    <property type="project" value="TreeGrafter"/>
</dbReference>
<dbReference type="AlphaFoldDB" id="A0A089Q3E0"/>
<evidence type="ECO:0000256" key="4">
    <source>
        <dbReference type="ARBA" id="ARBA00022694"/>
    </source>
</evidence>
<dbReference type="SUPFAM" id="SSF55821">
    <property type="entry name" value="YrdC/RibB"/>
    <property type="match status" value="1"/>
</dbReference>
<dbReference type="KEGG" id="cnt:JT31_14400"/>
<keyword evidence="6 9" id="KW-0547">Nucleotide-binding</keyword>
<comment type="catalytic activity">
    <reaction evidence="8 9">
        <text>L-threonine + hydrogencarbonate + ATP = L-threonylcarbamoyladenylate + diphosphate + H2O</text>
        <dbReference type="Rhea" id="RHEA:36407"/>
        <dbReference type="ChEBI" id="CHEBI:15377"/>
        <dbReference type="ChEBI" id="CHEBI:17544"/>
        <dbReference type="ChEBI" id="CHEBI:30616"/>
        <dbReference type="ChEBI" id="CHEBI:33019"/>
        <dbReference type="ChEBI" id="CHEBI:57926"/>
        <dbReference type="ChEBI" id="CHEBI:73682"/>
        <dbReference type="EC" id="2.7.7.87"/>
    </reaction>
</comment>
<dbReference type="OrthoDB" id="9814580at2"/>
<evidence type="ECO:0000256" key="8">
    <source>
        <dbReference type="ARBA" id="ARBA00048366"/>
    </source>
</evidence>
<dbReference type="PROSITE" id="PS51163">
    <property type="entry name" value="YRDC"/>
    <property type="match status" value="1"/>
</dbReference>
<dbReference type="GO" id="GO:0002949">
    <property type="term" value="P:tRNA threonylcarbamoyladenosine modification"/>
    <property type="evidence" value="ECO:0007669"/>
    <property type="project" value="UniProtKB-UniRule"/>
</dbReference>
<gene>
    <name evidence="9" type="primary">tsaC</name>
    <name evidence="11" type="ORF">JT31_14400</name>
</gene>
<dbReference type="GO" id="GO:0061710">
    <property type="term" value="F:L-threonylcarbamoyladenylate synthase"/>
    <property type="evidence" value="ECO:0007669"/>
    <property type="project" value="UniProtKB-EC"/>
</dbReference>
<comment type="function">
    <text evidence="9">Required for the formation of a threonylcarbamoyl group on adenosine at position 37 (t(6)A37) in tRNAs that read codons beginning with adenine. Catalyzes the conversion of L-threonine, HCO(3)(-)/CO(2) and ATP to give threonylcarbamoyl-AMP (TC-AMP) as the acyladenylate intermediate, with the release of diphosphate.</text>
</comment>
<name>A0A089Q3E0_9ENTR</name>
<keyword evidence="12" id="KW-1185">Reference proteome</keyword>
<dbReference type="EMBL" id="CP009451">
    <property type="protein sequence ID" value="AIR05766.1"/>
    <property type="molecule type" value="Genomic_DNA"/>
</dbReference>
<evidence type="ECO:0000256" key="1">
    <source>
        <dbReference type="ARBA" id="ARBA00004496"/>
    </source>
</evidence>
<organism evidence="11 12">
    <name type="scientific">Cedecea neteri</name>
    <dbReference type="NCBI Taxonomy" id="158822"/>
    <lineage>
        <taxon>Bacteria</taxon>
        <taxon>Pseudomonadati</taxon>
        <taxon>Pseudomonadota</taxon>
        <taxon>Gammaproteobacteria</taxon>
        <taxon>Enterobacterales</taxon>
        <taxon>Enterobacteriaceae</taxon>
        <taxon>Cedecea</taxon>
    </lineage>
</organism>
<keyword evidence="2 9" id="KW-0963">Cytoplasm</keyword>
<keyword evidence="7 9" id="KW-0067">ATP-binding</keyword>
<dbReference type="Pfam" id="PF01300">
    <property type="entry name" value="Sua5_yciO_yrdC"/>
    <property type="match status" value="1"/>
</dbReference>
<keyword evidence="4 9" id="KW-0819">tRNA processing</keyword>
<evidence type="ECO:0000256" key="5">
    <source>
        <dbReference type="ARBA" id="ARBA00022695"/>
    </source>
</evidence>
<dbReference type="GO" id="GO:0003725">
    <property type="term" value="F:double-stranded RNA binding"/>
    <property type="evidence" value="ECO:0007669"/>
    <property type="project" value="InterPro"/>
</dbReference>
<evidence type="ECO:0000259" key="10">
    <source>
        <dbReference type="PROSITE" id="PS51163"/>
    </source>
</evidence>
<feature type="domain" description="YrdC-like" evidence="10">
    <location>
        <begin position="7"/>
        <end position="190"/>
    </location>
</feature>
<comment type="similarity">
    <text evidence="9">Belongs to the SUA5 family. TsaC subfamily.</text>
</comment>
<reference evidence="11 12" key="1">
    <citation type="submission" date="2014-09" db="EMBL/GenBank/DDBJ databases">
        <title>Cedecea neteri SSMD04 Genome Sequencing.</title>
        <authorList>
            <person name="Tan J.-Y."/>
        </authorList>
    </citation>
    <scope>NUCLEOTIDE SEQUENCE [LARGE SCALE GENOMIC DNA]</scope>
    <source>
        <strain evidence="11 12">SSMD04</strain>
    </source>
</reference>
<dbReference type="GO" id="GO:0005524">
    <property type="term" value="F:ATP binding"/>
    <property type="evidence" value="ECO:0007669"/>
    <property type="project" value="UniProtKB-UniRule"/>
</dbReference>
<evidence type="ECO:0000256" key="9">
    <source>
        <dbReference type="HAMAP-Rule" id="MF_01852"/>
    </source>
</evidence>
<dbReference type="NCBIfam" id="NF007919">
    <property type="entry name" value="PRK10634.1"/>
    <property type="match status" value="1"/>
</dbReference>
<accession>A0A089Q3E0</accession>
<evidence type="ECO:0000313" key="12">
    <source>
        <dbReference type="Proteomes" id="UP000029481"/>
    </source>
</evidence>
<keyword evidence="3 9" id="KW-0808">Transferase</keyword>
<keyword evidence="5 9" id="KW-0548">Nucleotidyltransferase</keyword>
<dbReference type="InterPro" id="IPR023535">
    <property type="entry name" value="TC-AMP_synthase"/>
</dbReference>
<evidence type="ECO:0000313" key="11">
    <source>
        <dbReference type="EMBL" id="AIR05766.1"/>
    </source>
</evidence>
<dbReference type="InterPro" id="IPR017945">
    <property type="entry name" value="DHBP_synth_RibB-like_a/b_dom"/>
</dbReference>
<evidence type="ECO:0000256" key="6">
    <source>
        <dbReference type="ARBA" id="ARBA00022741"/>
    </source>
</evidence>
<protein>
    <recommendedName>
        <fullName evidence="9">Threonylcarbamoyl-AMP synthase</fullName>
        <shortName evidence="9">TC-AMP synthase</shortName>
        <ecNumber evidence="9">2.7.7.87</ecNumber>
    </recommendedName>
    <alternativeName>
        <fullName evidence="9">L-threonylcarbamoyladenylate synthase</fullName>
    </alternativeName>
    <alternativeName>
        <fullName evidence="9">t(6)A37 threonylcarbamoyladenosine biosynthesis protein TsaC</fullName>
    </alternativeName>
    <alternativeName>
        <fullName evidence="9">tRNA threonylcarbamoyladenosine biosynthesis protein TsaC</fullName>
    </alternativeName>
</protein>
<proteinExistence type="inferred from homology"/>
<dbReference type="GO" id="GO:0005737">
    <property type="term" value="C:cytoplasm"/>
    <property type="evidence" value="ECO:0007669"/>
    <property type="project" value="UniProtKB-SubCell"/>
</dbReference>
<comment type="subcellular location">
    <subcellularLocation>
        <location evidence="1 9">Cytoplasm</location>
    </subcellularLocation>
</comment>
<evidence type="ECO:0000256" key="2">
    <source>
        <dbReference type="ARBA" id="ARBA00022490"/>
    </source>
</evidence>
<dbReference type="RefSeq" id="WP_038478274.1">
    <property type="nucleotide sequence ID" value="NZ_CP009451.1"/>
</dbReference>
<dbReference type="HAMAP" id="MF_01852">
    <property type="entry name" value="TsaC"/>
    <property type="match status" value="1"/>
</dbReference>
<sequence length="190" mass="20655">MNNNLPEGQLAQIVAALKEQQVIAYPTEAVFGVGCDPDSELAVTRLLELKQRPVEKGLILIAADFDQLKPYINVAVLSEERLSSVFANWPGPVTFVFPALPSTPKWLTGHFDSLAVRVTNHPLVKELCLAYGKPLVSTSANLTGLPPCRTAQEVLQQFGESFPVLMGDTGGRLNPSEIRDALTGELFRQG</sequence>
<evidence type="ECO:0000256" key="7">
    <source>
        <dbReference type="ARBA" id="ARBA00022840"/>
    </source>
</evidence>
<dbReference type="Gene3D" id="3.90.870.10">
    <property type="entry name" value="DHBP synthase"/>
    <property type="match status" value="1"/>
</dbReference>
<dbReference type="EC" id="2.7.7.87" evidence="9"/>